<protein>
    <submittedName>
        <fullName evidence="3">Anti-sigma regulatory factor</fullName>
    </submittedName>
</protein>
<dbReference type="PANTHER" id="PTHR35526">
    <property type="entry name" value="ANTI-SIGMA-F FACTOR RSBW-RELATED"/>
    <property type="match status" value="1"/>
</dbReference>
<comment type="caution">
    <text evidence="3">The sequence shown here is derived from an EMBL/GenBank/DDBJ whole genome shotgun (WGS) entry which is preliminary data.</text>
</comment>
<dbReference type="AlphaFoldDB" id="A0A2W5N518"/>
<evidence type="ECO:0000313" key="4">
    <source>
        <dbReference type="Proteomes" id="UP000248597"/>
    </source>
</evidence>
<evidence type="ECO:0000259" key="2">
    <source>
        <dbReference type="Pfam" id="PF13581"/>
    </source>
</evidence>
<dbReference type="CDD" id="cd16936">
    <property type="entry name" value="HATPase_RsbW-like"/>
    <property type="match status" value="1"/>
</dbReference>
<organism evidence="3 4">
    <name type="scientific">Sphingopyxis macrogoltabida</name>
    <name type="common">Sphingomonas macrogoltabidus</name>
    <dbReference type="NCBI Taxonomy" id="33050"/>
    <lineage>
        <taxon>Bacteria</taxon>
        <taxon>Pseudomonadati</taxon>
        <taxon>Pseudomonadota</taxon>
        <taxon>Alphaproteobacteria</taxon>
        <taxon>Sphingomonadales</taxon>
        <taxon>Sphingomonadaceae</taxon>
        <taxon>Sphingopyxis</taxon>
    </lineage>
</organism>
<proteinExistence type="predicted"/>
<keyword evidence="1" id="KW-0418">Kinase</keyword>
<evidence type="ECO:0000256" key="1">
    <source>
        <dbReference type="ARBA" id="ARBA00022527"/>
    </source>
</evidence>
<dbReference type="Proteomes" id="UP000248597">
    <property type="component" value="Unassembled WGS sequence"/>
</dbReference>
<dbReference type="Gene3D" id="3.30.565.10">
    <property type="entry name" value="Histidine kinase-like ATPase, C-terminal domain"/>
    <property type="match status" value="1"/>
</dbReference>
<name>A0A2W5N518_SPHMC</name>
<sequence>MTAVVETEFSCTLSDGNAGLQALLDGAERFFVDVGVPDHAAAQLLVALDEVVSNIFVHGVREGEPTVDVRLLHRPGRLVGEVVDDGMAFDPLAAAPPDTSLSIDDRPIGGLGLHIVRATMDDIRYDRDHGQNRLRFHKDYGLGNRT</sequence>
<reference evidence="3 4" key="1">
    <citation type="submission" date="2017-08" db="EMBL/GenBank/DDBJ databases">
        <title>Infants hospitalized years apart are colonized by the same room-sourced microbial strains.</title>
        <authorList>
            <person name="Brooks B."/>
            <person name="Olm M.R."/>
            <person name="Firek B.A."/>
            <person name="Baker R."/>
            <person name="Thomas B.C."/>
            <person name="Morowitz M.J."/>
            <person name="Banfield J.F."/>
        </authorList>
    </citation>
    <scope>NUCLEOTIDE SEQUENCE [LARGE SCALE GENOMIC DNA]</scope>
    <source>
        <strain evidence="3">S2_005_003_R2_47</strain>
    </source>
</reference>
<gene>
    <name evidence="3" type="ORF">DI569_12685</name>
</gene>
<dbReference type="Pfam" id="PF13581">
    <property type="entry name" value="HATPase_c_2"/>
    <property type="match status" value="1"/>
</dbReference>
<evidence type="ECO:0000313" key="3">
    <source>
        <dbReference type="EMBL" id="PZQ21220.1"/>
    </source>
</evidence>
<dbReference type="GO" id="GO:0004674">
    <property type="term" value="F:protein serine/threonine kinase activity"/>
    <property type="evidence" value="ECO:0007669"/>
    <property type="project" value="UniProtKB-KW"/>
</dbReference>
<dbReference type="InterPro" id="IPR036890">
    <property type="entry name" value="HATPase_C_sf"/>
</dbReference>
<keyword evidence="1" id="KW-0723">Serine/threonine-protein kinase</keyword>
<accession>A0A2W5N518</accession>
<dbReference type="EMBL" id="QFPJ01000034">
    <property type="protein sequence ID" value="PZQ21220.1"/>
    <property type="molecule type" value="Genomic_DNA"/>
</dbReference>
<feature type="domain" description="Histidine kinase/HSP90-like ATPase" evidence="2">
    <location>
        <begin position="20"/>
        <end position="137"/>
    </location>
</feature>
<dbReference type="InterPro" id="IPR003594">
    <property type="entry name" value="HATPase_dom"/>
</dbReference>
<keyword evidence="1" id="KW-0808">Transferase</keyword>
<dbReference type="InterPro" id="IPR050267">
    <property type="entry name" value="Anti-sigma-factor_SerPK"/>
</dbReference>
<dbReference type="SUPFAM" id="SSF55874">
    <property type="entry name" value="ATPase domain of HSP90 chaperone/DNA topoisomerase II/histidine kinase"/>
    <property type="match status" value="1"/>
</dbReference>